<gene>
    <name evidence="1" type="ORF">H9L23_17175</name>
</gene>
<evidence type="ECO:0008006" key="3">
    <source>
        <dbReference type="Google" id="ProtNLM"/>
    </source>
</evidence>
<proteinExistence type="predicted"/>
<dbReference type="KEGG" id="proe:H9L23_17175"/>
<dbReference type="InterPro" id="IPR045944">
    <property type="entry name" value="DUF6364"/>
</dbReference>
<dbReference type="RefSeq" id="WP_187591535.1">
    <property type="nucleotide sequence ID" value="NZ_CP060723.1"/>
</dbReference>
<dbReference type="InterPro" id="IPR010985">
    <property type="entry name" value="Ribbon_hlx_hlx"/>
</dbReference>
<dbReference type="GO" id="GO:0006355">
    <property type="term" value="P:regulation of DNA-templated transcription"/>
    <property type="evidence" value="ECO:0007669"/>
    <property type="project" value="InterPro"/>
</dbReference>
<dbReference type="SUPFAM" id="SSF47598">
    <property type="entry name" value="Ribbon-helix-helix"/>
    <property type="match status" value="1"/>
</dbReference>
<dbReference type="AlphaFoldDB" id="A0A7G9QBX4"/>
<reference evidence="1 2" key="1">
    <citation type="submission" date="2020-08" db="EMBL/GenBank/DDBJ databases">
        <title>Genome sequence of Pedobacter roseus KACC 11594T.</title>
        <authorList>
            <person name="Hyun D.-W."/>
            <person name="Bae J.-W."/>
        </authorList>
    </citation>
    <scope>NUCLEOTIDE SEQUENCE [LARGE SCALE GENOMIC DNA]</scope>
    <source>
        <strain evidence="1 2">KACC 11594</strain>
    </source>
</reference>
<dbReference type="Pfam" id="PF19891">
    <property type="entry name" value="DUF6364"/>
    <property type="match status" value="1"/>
</dbReference>
<sequence length="92" mass="10802">MNTKLTLTIDKSVIKHAKAYAEQQGRSLSAVVENYLKAVTKKEEVTKDDELSPIVKSLMMNRSKVDLPKDYDYKEELSKIRDEKYKKYWDNE</sequence>
<organism evidence="1 2">
    <name type="scientific">Pedobacter roseus</name>
    <dbReference type="NCBI Taxonomy" id="336820"/>
    <lineage>
        <taxon>Bacteria</taxon>
        <taxon>Pseudomonadati</taxon>
        <taxon>Bacteroidota</taxon>
        <taxon>Sphingobacteriia</taxon>
        <taxon>Sphingobacteriales</taxon>
        <taxon>Sphingobacteriaceae</taxon>
        <taxon>Pedobacter</taxon>
    </lineage>
</organism>
<evidence type="ECO:0000313" key="2">
    <source>
        <dbReference type="Proteomes" id="UP000515806"/>
    </source>
</evidence>
<dbReference type="Proteomes" id="UP000515806">
    <property type="component" value="Chromosome"/>
</dbReference>
<keyword evidence="2" id="KW-1185">Reference proteome</keyword>
<protein>
    <recommendedName>
        <fullName evidence="3">Antitoxin</fullName>
    </recommendedName>
</protein>
<dbReference type="EMBL" id="CP060723">
    <property type="protein sequence ID" value="QNN40849.1"/>
    <property type="molecule type" value="Genomic_DNA"/>
</dbReference>
<name>A0A7G9QBX4_9SPHI</name>
<evidence type="ECO:0000313" key="1">
    <source>
        <dbReference type="EMBL" id="QNN40849.1"/>
    </source>
</evidence>
<accession>A0A7G9QBX4</accession>